<dbReference type="Gene3D" id="3.40.50.150">
    <property type="entry name" value="Vaccinia Virus protein VP39"/>
    <property type="match status" value="1"/>
</dbReference>
<evidence type="ECO:0000313" key="6">
    <source>
        <dbReference type="Proteomes" id="UP001270362"/>
    </source>
</evidence>
<dbReference type="InterPro" id="IPR041698">
    <property type="entry name" value="Methyltransf_25"/>
</dbReference>
<keyword evidence="1" id="KW-0808">Transferase</keyword>
<dbReference type="AlphaFoldDB" id="A0AAE1CDJ8"/>
<dbReference type="CDD" id="cd02440">
    <property type="entry name" value="AdoMet_MTases"/>
    <property type="match status" value="1"/>
</dbReference>
<dbReference type="SUPFAM" id="SSF53335">
    <property type="entry name" value="S-adenosyl-L-methionine-dependent methyltransferases"/>
    <property type="match status" value="1"/>
</dbReference>
<comment type="caution">
    <text evidence="5">The sequence shown here is derived from an EMBL/GenBank/DDBJ whole genome shotgun (WGS) entry which is preliminary data.</text>
</comment>
<evidence type="ECO:0000256" key="1">
    <source>
        <dbReference type="ARBA" id="ARBA00022679"/>
    </source>
</evidence>
<evidence type="ECO:0000256" key="2">
    <source>
        <dbReference type="ARBA" id="ARBA00038188"/>
    </source>
</evidence>
<dbReference type="Pfam" id="PF13649">
    <property type="entry name" value="Methyltransf_25"/>
    <property type="match status" value="1"/>
</dbReference>
<keyword evidence="3" id="KW-1133">Transmembrane helix</keyword>
<gene>
    <name evidence="5" type="ORF">B0T22DRAFT_462018</name>
</gene>
<protein>
    <submittedName>
        <fullName evidence="5">S-adenosyl-L-methionine-dependent methyltransferase</fullName>
    </submittedName>
</protein>
<name>A0AAE1CDJ8_9PEZI</name>
<keyword evidence="3" id="KW-0812">Transmembrane</keyword>
<dbReference type="InterPro" id="IPR050447">
    <property type="entry name" value="Erg6_SMT_methyltransf"/>
</dbReference>
<dbReference type="InterPro" id="IPR029063">
    <property type="entry name" value="SAM-dependent_MTases_sf"/>
</dbReference>
<dbReference type="PANTHER" id="PTHR44068:SF1">
    <property type="entry name" value="HYPOTHETICAL LOC100005854"/>
    <property type="match status" value="1"/>
</dbReference>
<evidence type="ECO:0000313" key="5">
    <source>
        <dbReference type="EMBL" id="KAK3689672.1"/>
    </source>
</evidence>
<reference evidence="5" key="2">
    <citation type="submission" date="2023-06" db="EMBL/GenBank/DDBJ databases">
        <authorList>
            <consortium name="Lawrence Berkeley National Laboratory"/>
            <person name="Haridas S."/>
            <person name="Hensen N."/>
            <person name="Bonometti L."/>
            <person name="Westerberg I."/>
            <person name="Brannstrom I.O."/>
            <person name="Guillou S."/>
            <person name="Cros-Aarteil S."/>
            <person name="Calhoun S."/>
            <person name="Kuo A."/>
            <person name="Mondo S."/>
            <person name="Pangilinan J."/>
            <person name="Riley R."/>
            <person name="Labutti K."/>
            <person name="Andreopoulos B."/>
            <person name="Lipzen A."/>
            <person name="Chen C."/>
            <person name="Yanf M."/>
            <person name="Daum C."/>
            <person name="Ng V."/>
            <person name="Clum A."/>
            <person name="Steindorff A."/>
            <person name="Ohm R."/>
            <person name="Martin F."/>
            <person name="Silar P."/>
            <person name="Natvig D."/>
            <person name="Lalanne C."/>
            <person name="Gautier V."/>
            <person name="Ament-Velasquez S.L."/>
            <person name="Kruys A."/>
            <person name="Hutchinson M.I."/>
            <person name="Powell A.J."/>
            <person name="Barry K."/>
            <person name="Miller A.N."/>
            <person name="Grigoriev I.V."/>
            <person name="Debuchy R."/>
            <person name="Gladieux P."/>
            <person name="Thoren M.H."/>
            <person name="Johannesson H."/>
        </authorList>
    </citation>
    <scope>NUCLEOTIDE SEQUENCE</scope>
    <source>
        <strain evidence="5">CBS 314.62</strain>
    </source>
</reference>
<dbReference type="GO" id="GO:0005783">
    <property type="term" value="C:endoplasmic reticulum"/>
    <property type="evidence" value="ECO:0007669"/>
    <property type="project" value="TreeGrafter"/>
</dbReference>
<proteinExistence type="inferred from homology"/>
<evidence type="ECO:0000259" key="4">
    <source>
        <dbReference type="Pfam" id="PF13649"/>
    </source>
</evidence>
<comment type="similarity">
    <text evidence="2">Belongs to the class I-like SAM-binding methyltransferase superfamily. Erg6/SMT family.</text>
</comment>
<dbReference type="GO" id="GO:0006696">
    <property type="term" value="P:ergosterol biosynthetic process"/>
    <property type="evidence" value="ECO:0007669"/>
    <property type="project" value="TreeGrafter"/>
</dbReference>
<keyword evidence="3" id="KW-0472">Membrane</keyword>
<feature type="transmembrane region" description="Helical" evidence="3">
    <location>
        <begin position="318"/>
        <end position="336"/>
    </location>
</feature>
<dbReference type="Proteomes" id="UP001270362">
    <property type="component" value="Unassembled WGS sequence"/>
</dbReference>
<dbReference type="GO" id="GO:0003838">
    <property type="term" value="F:sterol 24-C-methyltransferase activity"/>
    <property type="evidence" value="ECO:0007669"/>
    <property type="project" value="TreeGrafter"/>
</dbReference>
<evidence type="ECO:0000256" key="3">
    <source>
        <dbReference type="SAM" id="Phobius"/>
    </source>
</evidence>
<sequence length="377" mass="41634">MGAGVLGQEPQAPDSRASVLSRALPSTSILGLVRRQCSSLAIELALVPGMQLVPQTIHSPPRFIYASATARRAMAALPSTSTPENTPVIDENPQLQSYYLSLESRVGYRLLLGGTRHFGYWDYDTYWPFPVSKFLRAMEDKLAQVLALPPGAQVLDAGCGVGHVAIRMAKTHGLRITGIDVVDHHIAKARRNIARCGLPDGAITVQKMDYHHLDSLASASLDGAYTMETFVHATDPTAVLAGFHRLLRPGGRLALFEYDHEFLHDSPEDMATSMRKINRYAAMPTNDLSHPGVFEQMLREAGFEDIVVRDYSENIRPMTRLFFLVAIIPYLLIRLLGLERFFINTVAGVESYRGHGRWRFVAITASKPGGPLELGKI</sequence>
<feature type="domain" description="Methyltransferase" evidence="4">
    <location>
        <begin position="154"/>
        <end position="251"/>
    </location>
</feature>
<keyword evidence="6" id="KW-1185">Reference proteome</keyword>
<dbReference type="PANTHER" id="PTHR44068">
    <property type="entry name" value="ZGC:194242"/>
    <property type="match status" value="1"/>
</dbReference>
<accession>A0AAE1CDJ8</accession>
<dbReference type="GO" id="GO:0032259">
    <property type="term" value="P:methylation"/>
    <property type="evidence" value="ECO:0007669"/>
    <property type="project" value="UniProtKB-KW"/>
</dbReference>
<keyword evidence="5" id="KW-0489">Methyltransferase</keyword>
<reference evidence="5" key="1">
    <citation type="journal article" date="2023" name="Mol. Phylogenet. Evol.">
        <title>Genome-scale phylogeny and comparative genomics of the fungal order Sordariales.</title>
        <authorList>
            <person name="Hensen N."/>
            <person name="Bonometti L."/>
            <person name="Westerberg I."/>
            <person name="Brannstrom I.O."/>
            <person name="Guillou S."/>
            <person name="Cros-Aarteil S."/>
            <person name="Calhoun S."/>
            <person name="Haridas S."/>
            <person name="Kuo A."/>
            <person name="Mondo S."/>
            <person name="Pangilinan J."/>
            <person name="Riley R."/>
            <person name="LaButti K."/>
            <person name="Andreopoulos B."/>
            <person name="Lipzen A."/>
            <person name="Chen C."/>
            <person name="Yan M."/>
            <person name="Daum C."/>
            <person name="Ng V."/>
            <person name="Clum A."/>
            <person name="Steindorff A."/>
            <person name="Ohm R.A."/>
            <person name="Martin F."/>
            <person name="Silar P."/>
            <person name="Natvig D.O."/>
            <person name="Lalanne C."/>
            <person name="Gautier V."/>
            <person name="Ament-Velasquez S.L."/>
            <person name="Kruys A."/>
            <person name="Hutchinson M.I."/>
            <person name="Powell A.J."/>
            <person name="Barry K."/>
            <person name="Miller A.N."/>
            <person name="Grigoriev I.V."/>
            <person name="Debuchy R."/>
            <person name="Gladieux P."/>
            <person name="Hiltunen Thoren M."/>
            <person name="Johannesson H."/>
        </authorList>
    </citation>
    <scope>NUCLEOTIDE SEQUENCE</scope>
    <source>
        <strain evidence="5">CBS 314.62</strain>
    </source>
</reference>
<organism evidence="5 6">
    <name type="scientific">Podospora appendiculata</name>
    <dbReference type="NCBI Taxonomy" id="314037"/>
    <lineage>
        <taxon>Eukaryota</taxon>
        <taxon>Fungi</taxon>
        <taxon>Dikarya</taxon>
        <taxon>Ascomycota</taxon>
        <taxon>Pezizomycotina</taxon>
        <taxon>Sordariomycetes</taxon>
        <taxon>Sordariomycetidae</taxon>
        <taxon>Sordariales</taxon>
        <taxon>Podosporaceae</taxon>
        <taxon>Podospora</taxon>
    </lineage>
</organism>
<dbReference type="EMBL" id="JAULSO010000002">
    <property type="protein sequence ID" value="KAK3689672.1"/>
    <property type="molecule type" value="Genomic_DNA"/>
</dbReference>